<dbReference type="PANTHER" id="PTHR36151:SF3">
    <property type="entry name" value="ER-BOUND OXYGENASE MPAB_MPAB'_RUBBER OXYGENASE CATALYTIC DOMAIN-CONTAINING PROTEIN"/>
    <property type="match status" value="1"/>
</dbReference>
<feature type="domain" description="ER-bound oxygenase mpaB/mpaB'/Rubber oxygenase catalytic" evidence="1">
    <location>
        <begin position="67"/>
        <end position="287"/>
    </location>
</feature>
<dbReference type="Proteomes" id="UP000193866">
    <property type="component" value="Unassembled WGS sequence"/>
</dbReference>
<dbReference type="Pfam" id="PF09995">
    <property type="entry name" value="MPAB_Lcp_cat"/>
    <property type="match status" value="1"/>
</dbReference>
<evidence type="ECO:0000259" key="1">
    <source>
        <dbReference type="Pfam" id="PF09995"/>
    </source>
</evidence>
<dbReference type="AlphaFoldDB" id="A0A1X1YFM4"/>
<evidence type="ECO:0000313" key="2">
    <source>
        <dbReference type="EMBL" id="ORW09886.1"/>
    </source>
</evidence>
<dbReference type="EMBL" id="LQPG01000026">
    <property type="protein sequence ID" value="ORW09886.1"/>
    <property type="molecule type" value="Genomic_DNA"/>
</dbReference>
<keyword evidence="3" id="KW-1185">Reference proteome</keyword>
<reference evidence="2 3" key="1">
    <citation type="submission" date="2016-01" db="EMBL/GenBank/DDBJ databases">
        <title>The new phylogeny of the genus Mycobacterium.</title>
        <authorList>
            <person name="Tarcisio F."/>
            <person name="Conor M."/>
            <person name="Antonella G."/>
            <person name="Elisabetta G."/>
            <person name="Giulia F.S."/>
            <person name="Sara T."/>
            <person name="Anna F."/>
            <person name="Clotilde B."/>
            <person name="Roberto B."/>
            <person name="Veronica D.S."/>
            <person name="Fabio R."/>
            <person name="Monica P."/>
            <person name="Olivier J."/>
            <person name="Enrico T."/>
            <person name="Nicola S."/>
        </authorList>
    </citation>
    <scope>NUCLEOTIDE SEQUENCE [LARGE SCALE GENOMIC DNA]</scope>
    <source>
        <strain evidence="2 3">DSM 45394</strain>
    </source>
</reference>
<dbReference type="PANTHER" id="PTHR36151">
    <property type="entry name" value="BLR2777 PROTEIN"/>
    <property type="match status" value="1"/>
</dbReference>
<protein>
    <recommendedName>
        <fullName evidence="1">ER-bound oxygenase mpaB/mpaB'/Rubber oxygenase catalytic domain-containing protein</fullName>
    </recommendedName>
</protein>
<name>A0A1X1YFM4_9MYCO</name>
<gene>
    <name evidence="2" type="ORF">AWC16_15300</name>
</gene>
<sequence>MHWGRPRHSGISKTRNVTFIPTGVEMGTLRQRIVDEFQNIAGSHDDPDVYGGQPGDPGLIGPGSVSWEVNADLAAVAQAGLPAIVLEILHPSVIAGVQDLSTYRQDPFRRARTTLGYVLTTTFGNTEAATHLIEQVKSIHSHVTGTRPDGVAYRALDPELLAWVHTCIPWMIMRVFERTNRRLTPHERDQYLAEQAVIGRMAGAEWVPSNMAELDDYVRRMRPQLSVNAQTREFIEFLLTAPFYPDLPAPVDRALHRFAMYAGMSYAPRWARELTGFDRPSSLARRLVGPALQFDARRIRWAYGLPPYARLARERADGVGFTTAAKP</sequence>
<dbReference type="InterPro" id="IPR018713">
    <property type="entry name" value="MPAB/Lcp_cat_dom"/>
</dbReference>
<evidence type="ECO:0000313" key="3">
    <source>
        <dbReference type="Proteomes" id="UP000193866"/>
    </source>
</evidence>
<proteinExistence type="predicted"/>
<dbReference type="GO" id="GO:0016491">
    <property type="term" value="F:oxidoreductase activity"/>
    <property type="evidence" value="ECO:0007669"/>
    <property type="project" value="InterPro"/>
</dbReference>
<comment type="caution">
    <text evidence="2">The sequence shown here is derived from an EMBL/GenBank/DDBJ whole genome shotgun (WGS) entry which is preliminary data.</text>
</comment>
<accession>A0A1X1YFM4</accession>
<organism evidence="2 3">
    <name type="scientific">Mycolicibacter longobardus</name>
    <dbReference type="NCBI Taxonomy" id="1108812"/>
    <lineage>
        <taxon>Bacteria</taxon>
        <taxon>Bacillati</taxon>
        <taxon>Actinomycetota</taxon>
        <taxon>Actinomycetes</taxon>
        <taxon>Mycobacteriales</taxon>
        <taxon>Mycobacteriaceae</taxon>
        <taxon>Mycolicibacter</taxon>
    </lineage>
</organism>